<feature type="domain" description="Cyclic nucleotide-binding" evidence="1">
    <location>
        <begin position="30"/>
        <end position="116"/>
    </location>
</feature>
<dbReference type="SUPFAM" id="SSF51206">
    <property type="entry name" value="cAMP-binding domain-like"/>
    <property type="match status" value="1"/>
</dbReference>
<evidence type="ECO:0000313" key="3">
    <source>
        <dbReference type="Proteomes" id="UP000003844"/>
    </source>
</evidence>
<dbReference type="InterPro" id="IPR014710">
    <property type="entry name" value="RmlC-like_jellyroll"/>
</dbReference>
<gene>
    <name evidence="2" type="ORF">Gilli_2612</name>
</gene>
<dbReference type="Gene3D" id="2.60.120.10">
    <property type="entry name" value="Jelly Rolls"/>
    <property type="match status" value="1"/>
</dbReference>
<protein>
    <submittedName>
        <fullName evidence="2">Cyclic nucleotide-binding protein</fullName>
    </submittedName>
</protein>
<dbReference type="Proteomes" id="UP000003844">
    <property type="component" value="Unassembled WGS sequence"/>
</dbReference>
<dbReference type="eggNOG" id="COG0664">
    <property type="taxonomic scope" value="Bacteria"/>
</dbReference>
<name>H2BY24_GILLR</name>
<evidence type="ECO:0000313" key="2">
    <source>
        <dbReference type="EMBL" id="EHQ03230.1"/>
    </source>
</evidence>
<dbReference type="STRING" id="865937.Gilli_2612"/>
<dbReference type="AlphaFoldDB" id="H2BY24"/>
<dbReference type="Pfam" id="PF00027">
    <property type="entry name" value="cNMP_binding"/>
    <property type="match status" value="1"/>
</dbReference>
<organism evidence="2 3">
    <name type="scientific">Gillisia limnaea (strain DSM 15749 / LMG 21470 / R-8282)</name>
    <dbReference type="NCBI Taxonomy" id="865937"/>
    <lineage>
        <taxon>Bacteria</taxon>
        <taxon>Pseudomonadati</taxon>
        <taxon>Bacteroidota</taxon>
        <taxon>Flavobacteriia</taxon>
        <taxon>Flavobacteriales</taxon>
        <taxon>Flavobacteriaceae</taxon>
        <taxon>Gillisia</taxon>
    </lineage>
</organism>
<dbReference type="InterPro" id="IPR000595">
    <property type="entry name" value="cNMP-bd_dom"/>
</dbReference>
<proteinExistence type="predicted"/>
<reference evidence="3" key="1">
    <citation type="journal article" date="2012" name="Stand. Genomic Sci.">
        <title>Genome sequence of the Antarctic rhodopsins-containing flavobacterium Gillisia limnaea type strain (R-8282(T)).</title>
        <authorList>
            <person name="Riedel T."/>
            <person name="Held B."/>
            <person name="Nolan M."/>
            <person name="Lucas S."/>
            <person name="Lapidus A."/>
            <person name="Tice H."/>
            <person name="Del Rio T.G."/>
            <person name="Cheng J.F."/>
            <person name="Han C."/>
            <person name="Tapia R."/>
            <person name="Goodwin L.A."/>
            <person name="Pitluck S."/>
            <person name="Liolios K."/>
            <person name="Mavromatis K."/>
            <person name="Pagani I."/>
            <person name="Ivanova N."/>
            <person name="Mikhailova N."/>
            <person name="Pati A."/>
            <person name="Chen A."/>
            <person name="Palaniappan K."/>
            <person name="Land M."/>
            <person name="Rohde M."/>
            <person name="Tindall B.J."/>
            <person name="Detter J.C."/>
            <person name="Goker M."/>
            <person name="Bristow J."/>
            <person name="Eisen J.A."/>
            <person name="Markowitz V."/>
            <person name="Hugenholtz P."/>
            <person name="Kyrpides N.C."/>
            <person name="Klenk H.P."/>
            <person name="Woyke T."/>
        </authorList>
    </citation>
    <scope>NUCLEOTIDE SEQUENCE [LARGE SCALE GENOMIC DNA]</scope>
    <source>
        <strain evidence="3">DSM 15749 / LMG 21470 / R-8282</strain>
    </source>
</reference>
<dbReference type="EMBL" id="JH594606">
    <property type="protein sequence ID" value="EHQ03230.1"/>
    <property type="molecule type" value="Genomic_DNA"/>
</dbReference>
<keyword evidence="3" id="KW-1185">Reference proteome</keyword>
<accession>H2BY24</accession>
<dbReference type="InterPro" id="IPR018490">
    <property type="entry name" value="cNMP-bd_dom_sf"/>
</dbReference>
<dbReference type="HOGENOM" id="CLU_173955_0_0_10"/>
<sequence>MFELLHKKNTEIIDISEEEFEYARTLFIPKKLKKKRILIGVGEICKYTVFVEKGLLRSFKTDDKGNESILHFALSGWWTADLYSFLTNETTTFNIEALEDSKLLLITKPFWDLLLQKFRLLNTVVQGAYPKQSCRLMGSFTETAERKYKKLLREFPDILQRVPQHMIASYLGITRETLSRIRSQIITKP</sequence>
<evidence type="ECO:0000259" key="1">
    <source>
        <dbReference type="Pfam" id="PF00027"/>
    </source>
</evidence>